<feature type="transmembrane region" description="Helical" evidence="7">
    <location>
        <begin position="329"/>
        <end position="358"/>
    </location>
</feature>
<dbReference type="Pfam" id="PF02687">
    <property type="entry name" value="FtsX"/>
    <property type="match status" value="1"/>
</dbReference>
<feature type="domain" description="MacB-like periplasmic core" evidence="9">
    <location>
        <begin position="21"/>
        <end position="244"/>
    </location>
</feature>
<sequence length="411" mass="43530">MKLTKLIKNGIKNLAINKMRTGLAILGIVIGIGSVIALVSMGEASKVSVQAQIQSIGSNLLTVSPGSTSSGGVRSAMGGATTLTNEDAQALKSSSEITLIKNVSPEYQGRSQIIAGKNNTNTTVIGVEPVYADVRKIIVSSGNFINTQHLSGMSKVAVIGPTTAEDLFGLEVDPVGQTIRINGKSFQVIGVAKSKGGSSLQNQDDRVYIPLTTAQKQVFGVKHLTSIALEAVSEEVMTEAQNQVGFFLLNRHNIDEVASADFRIMSQSDILETASEITGTFTTLLSGIAAISLVVGGIGIMNIMLMSVTERTREIGLRKALGAKKKTIISQFLVESMILTFVGGMIGIVIGITGFYIYSQVSGMAFVVTIPSVLLAYLAGIPPVKQQICSQSKLYDTNKAEMVRVSNHRST</sequence>
<evidence type="ECO:0000256" key="4">
    <source>
        <dbReference type="ARBA" id="ARBA00022989"/>
    </source>
</evidence>
<feature type="domain" description="ABC3 transporter permease C-terminal" evidence="8">
    <location>
        <begin position="288"/>
        <end position="380"/>
    </location>
</feature>
<accession>A0A0G0K2D4</accession>
<dbReference type="AlphaFoldDB" id="A0A0G0K2D4"/>
<comment type="similarity">
    <text evidence="6">Belongs to the ABC-4 integral membrane protein family.</text>
</comment>
<dbReference type="GO" id="GO:0022857">
    <property type="term" value="F:transmembrane transporter activity"/>
    <property type="evidence" value="ECO:0007669"/>
    <property type="project" value="TreeGrafter"/>
</dbReference>
<feature type="transmembrane region" description="Helical" evidence="7">
    <location>
        <begin position="284"/>
        <end position="308"/>
    </location>
</feature>
<dbReference type="InterPro" id="IPR050250">
    <property type="entry name" value="Macrolide_Exporter_MacB"/>
</dbReference>
<comment type="caution">
    <text evidence="10">The sequence shown here is derived from an EMBL/GenBank/DDBJ whole genome shotgun (WGS) entry which is preliminary data.</text>
</comment>
<keyword evidence="3 7" id="KW-0812">Transmembrane</keyword>
<keyword evidence="5 7" id="KW-0472">Membrane</keyword>
<gene>
    <name evidence="10" type="ORF">US95_C0042G0009</name>
</gene>
<evidence type="ECO:0000313" key="11">
    <source>
        <dbReference type="Proteomes" id="UP000034738"/>
    </source>
</evidence>
<evidence type="ECO:0000256" key="7">
    <source>
        <dbReference type="SAM" id="Phobius"/>
    </source>
</evidence>
<proteinExistence type="inferred from homology"/>
<dbReference type="InterPro" id="IPR003838">
    <property type="entry name" value="ABC3_permease_C"/>
</dbReference>
<organism evidence="10 11">
    <name type="scientific">Candidatus Woesebacteria bacterium GW2011_GWB1_38_5</name>
    <dbReference type="NCBI Taxonomy" id="1618568"/>
    <lineage>
        <taxon>Bacteria</taxon>
        <taxon>Candidatus Woeseibacteriota</taxon>
    </lineage>
</organism>
<name>A0A0G0K2D4_9BACT</name>
<evidence type="ECO:0000259" key="9">
    <source>
        <dbReference type="Pfam" id="PF12704"/>
    </source>
</evidence>
<dbReference type="InterPro" id="IPR025857">
    <property type="entry name" value="MacB_PCD"/>
</dbReference>
<evidence type="ECO:0000256" key="5">
    <source>
        <dbReference type="ARBA" id="ARBA00023136"/>
    </source>
</evidence>
<keyword evidence="2" id="KW-1003">Cell membrane</keyword>
<reference evidence="10 11" key="1">
    <citation type="journal article" date="2015" name="Nature">
        <title>rRNA introns, odd ribosomes, and small enigmatic genomes across a large radiation of phyla.</title>
        <authorList>
            <person name="Brown C.T."/>
            <person name="Hug L.A."/>
            <person name="Thomas B.C."/>
            <person name="Sharon I."/>
            <person name="Castelle C.J."/>
            <person name="Singh A."/>
            <person name="Wilkins M.J."/>
            <person name="Williams K.H."/>
            <person name="Banfield J.F."/>
        </authorList>
    </citation>
    <scope>NUCLEOTIDE SEQUENCE [LARGE SCALE GENOMIC DNA]</scope>
</reference>
<keyword evidence="4 7" id="KW-1133">Transmembrane helix</keyword>
<protein>
    <submittedName>
        <fullName evidence="10">ABC transporter, permease protein</fullName>
    </submittedName>
</protein>
<dbReference type="GO" id="GO:0005886">
    <property type="term" value="C:plasma membrane"/>
    <property type="evidence" value="ECO:0007669"/>
    <property type="project" value="UniProtKB-SubCell"/>
</dbReference>
<dbReference type="Pfam" id="PF12704">
    <property type="entry name" value="MacB_PCD"/>
    <property type="match status" value="1"/>
</dbReference>
<dbReference type="Proteomes" id="UP000034738">
    <property type="component" value="Unassembled WGS sequence"/>
</dbReference>
<evidence type="ECO:0000313" key="10">
    <source>
        <dbReference type="EMBL" id="KKQ73883.1"/>
    </source>
</evidence>
<comment type="subcellular location">
    <subcellularLocation>
        <location evidence="1">Cell membrane</location>
        <topology evidence="1">Multi-pass membrane protein</topology>
    </subcellularLocation>
</comment>
<dbReference type="EMBL" id="LBUY01000042">
    <property type="protein sequence ID" value="KKQ73883.1"/>
    <property type="molecule type" value="Genomic_DNA"/>
</dbReference>
<dbReference type="PANTHER" id="PTHR30572:SF4">
    <property type="entry name" value="ABC TRANSPORTER PERMEASE YTRF"/>
    <property type="match status" value="1"/>
</dbReference>
<evidence type="ECO:0000256" key="1">
    <source>
        <dbReference type="ARBA" id="ARBA00004651"/>
    </source>
</evidence>
<evidence type="ECO:0000256" key="3">
    <source>
        <dbReference type="ARBA" id="ARBA00022692"/>
    </source>
</evidence>
<evidence type="ECO:0000256" key="2">
    <source>
        <dbReference type="ARBA" id="ARBA00022475"/>
    </source>
</evidence>
<evidence type="ECO:0000259" key="8">
    <source>
        <dbReference type="Pfam" id="PF02687"/>
    </source>
</evidence>
<feature type="transmembrane region" description="Helical" evidence="7">
    <location>
        <begin position="364"/>
        <end position="384"/>
    </location>
</feature>
<feature type="transmembrane region" description="Helical" evidence="7">
    <location>
        <begin position="21"/>
        <end position="42"/>
    </location>
</feature>
<dbReference type="PANTHER" id="PTHR30572">
    <property type="entry name" value="MEMBRANE COMPONENT OF TRANSPORTER-RELATED"/>
    <property type="match status" value="1"/>
</dbReference>
<evidence type="ECO:0000256" key="6">
    <source>
        <dbReference type="ARBA" id="ARBA00038076"/>
    </source>
</evidence>